<proteinExistence type="predicted"/>
<dbReference type="EMBL" id="JARKIB010000301">
    <property type="protein sequence ID" value="KAJ7715838.1"/>
    <property type="molecule type" value="Genomic_DNA"/>
</dbReference>
<sequence>MHVLIQTRRRGLVWLLLAFSCACEAQKFKKRRSLIHCVLCLGALSFQLAGFDTHSSSSRQYPPCRNTFMCRPSCIS</sequence>
<evidence type="ECO:0008006" key="5">
    <source>
        <dbReference type="Google" id="ProtNLM"/>
    </source>
</evidence>
<name>A0AAD7HRR6_9AGAR</name>
<comment type="caution">
    <text evidence="3">The sequence shown here is derived from an EMBL/GenBank/DDBJ whole genome shotgun (WGS) entry which is preliminary data.</text>
</comment>
<evidence type="ECO:0000313" key="2">
    <source>
        <dbReference type="EMBL" id="KAJ7715838.1"/>
    </source>
</evidence>
<evidence type="ECO:0000313" key="4">
    <source>
        <dbReference type="Proteomes" id="UP001215598"/>
    </source>
</evidence>
<gene>
    <name evidence="3" type="ORF">B0H16DRAFT_1591997</name>
    <name evidence="2" type="ORF">B0H16DRAFT_1615110</name>
</gene>
<dbReference type="AlphaFoldDB" id="A0AAD7HRR6"/>
<evidence type="ECO:0000256" key="1">
    <source>
        <dbReference type="SAM" id="SignalP"/>
    </source>
</evidence>
<protein>
    <recommendedName>
        <fullName evidence="5">Secreted protein</fullName>
    </recommendedName>
</protein>
<accession>A0AAD7HRR6</accession>
<reference evidence="3" key="1">
    <citation type="submission" date="2023-03" db="EMBL/GenBank/DDBJ databases">
        <title>Massive genome expansion in bonnet fungi (Mycena s.s.) driven by repeated elements and novel gene families across ecological guilds.</title>
        <authorList>
            <consortium name="Lawrence Berkeley National Laboratory"/>
            <person name="Harder C.B."/>
            <person name="Miyauchi S."/>
            <person name="Viragh M."/>
            <person name="Kuo A."/>
            <person name="Thoen E."/>
            <person name="Andreopoulos B."/>
            <person name="Lu D."/>
            <person name="Skrede I."/>
            <person name="Drula E."/>
            <person name="Henrissat B."/>
            <person name="Morin E."/>
            <person name="Kohler A."/>
            <person name="Barry K."/>
            <person name="LaButti K."/>
            <person name="Morin E."/>
            <person name="Salamov A."/>
            <person name="Lipzen A."/>
            <person name="Mereny Z."/>
            <person name="Hegedus B."/>
            <person name="Baldrian P."/>
            <person name="Stursova M."/>
            <person name="Weitz H."/>
            <person name="Taylor A."/>
            <person name="Grigoriev I.V."/>
            <person name="Nagy L.G."/>
            <person name="Martin F."/>
            <person name="Kauserud H."/>
        </authorList>
    </citation>
    <scope>NUCLEOTIDE SEQUENCE</scope>
    <source>
        <strain evidence="3">CBHHK182m</strain>
    </source>
</reference>
<evidence type="ECO:0000313" key="3">
    <source>
        <dbReference type="EMBL" id="KAJ7726768.1"/>
    </source>
</evidence>
<feature type="chain" id="PRO_5042441917" description="Secreted protein" evidence="1">
    <location>
        <begin position="26"/>
        <end position="76"/>
    </location>
</feature>
<dbReference type="EMBL" id="JARKIB010000184">
    <property type="protein sequence ID" value="KAJ7726768.1"/>
    <property type="molecule type" value="Genomic_DNA"/>
</dbReference>
<keyword evidence="4" id="KW-1185">Reference proteome</keyword>
<keyword evidence="1" id="KW-0732">Signal</keyword>
<organism evidence="3 4">
    <name type="scientific">Mycena metata</name>
    <dbReference type="NCBI Taxonomy" id="1033252"/>
    <lineage>
        <taxon>Eukaryota</taxon>
        <taxon>Fungi</taxon>
        <taxon>Dikarya</taxon>
        <taxon>Basidiomycota</taxon>
        <taxon>Agaricomycotina</taxon>
        <taxon>Agaricomycetes</taxon>
        <taxon>Agaricomycetidae</taxon>
        <taxon>Agaricales</taxon>
        <taxon>Marasmiineae</taxon>
        <taxon>Mycenaceae</taxon>
        <taxon>Mycena</taxon>
    </lineage>
</organism>
<feature type="signal peptide" evidence="1">
    <location>
        <begin position="1"/>
        <end position="25"/>
    </location>
</feature>
<dbReference type="Proteomes" id="UP001215598">
    <property type="component" value="Unassembled WGS sequence"/>
</dbReference>